<feature type="domain" description="BZIP" evidence="8">
    <location>
        <begin position="1329"/>
        <end position="1392"/>
    </location>
</feature>
<dbReference type="InterPro" id="IPR004827">
    <property type="entry name" value="bZIP"/>
</dbReference>
<evidence type="ECO:0000259" key="8">
    <source>
        <dbReference type="PROSITE" id="PS50217"/>
    </source>
</evidence>
<evidence type="ECO:0000313" key="10">
    <source>
        <dbReference type="WBParaSite" id="TCONS_00004846.p1"/>
    </source>
</evidence>
<dbReference type="InterPro" id="IPR007783">
    <property type="entry name" value="eIF3d"/>
</dbReference>
<dbReference type="SMART" id="SM00338">
    <property type="entry name" value="BRLZ"/>
    <property type="match status" value="2"/>
</dbReference>
<keyword evidence="9" id="KW-1185">Reference proteome</keyword>
<protein>
    <recommendedName>
        <fullName evidence="5">Eukaryotic translation initiation factor 3 subunit p66</fullName>
    </recommendedName>
</protein>
<evidence type="ECO:0000256" key="3">
    <source>
        <dbReference type="ARBA" id="ARBA00022884"/>
    </source>
</evidence>
<organism evidence="9 10">
    <name type="scientific">Strongyloides stercoralis</name>
    <name type="common">Threadworm</name>
    <dbReference type="NCBI Taxonomy" id="6248"/>
    <lineage>
        <taxon>Eukaryota</taxon>
        <taxon>Metazoa</taxon>
        <taxon>Ecdysozoa</taxon>
        <taxon>Nematoda</taxon>
        <taxon>Chromadorea</taxon>
        <taxon>Rhabditida</taxon>
        <taxon>Tylenchina</taxon>
        <taxon>Panagrolaimomorpha</taxon>
        <taxon>Strongyloidoidea</taxon>
        <taxon>Strongyloididae</taxon>
        <taxon>Strongyloides</taxon>
    </lineage>
</organism>
<dbReference type="PANTHER" id="PTHR12399:SF0">
    <property type="entry name" value="EUKARYOTIC TRANSLATION INITIATION FACTOR 3 SUBUNIT D"/>
    <property type="match status" value="1"/>
</dbReference>
<feature type="region of interest" description="Disordered" evidence="7">
    <location>
        <begin position="1206"/>
        <end position="1247"/>
    </location>
</feature>
<dbReference type="PANTHER" id="PTHR12399">
    <property type="entry name" value="EUKARYOTIC TRANSLATION INITIATION FACTOR 3 SUBUNIT 7"/>
    <property type="match status" value="1"/>
</dbReference>
<dbReference type="Gene3D" id="1.20.5.170">
    <property type="match status" value="2"/>
</dbReference>
<keyword evidence="2" id="KW-0396">Initiation factor</keyword>
<evidence type="ECO:0000256" key="7">
    <source>
        <dbReference type="SAM" id="MobiDB-lite"/>
    </source>
</evidence>
<feature type="coiled-coil region" evidence="6">
    <location>
        <begin position="1339"/>
        <end position="1388"/>
    </location>
</feature>
<proteinExistence type="predicted"/>
<dbReference type="GO" id="GO:0005852">
    <property type="term" value="C:eukaryotic translation initiation factor 3 complex"/>
    <property type="evidence" value="ECO:0007669"/>
    <property type="project" value="InterPro"/>
</dbReference>
<keyword evidence="3" id="KW-0694">RNA-binding</keyword>
<evidence type="ECO:0000256" key="4">
    <source>
        <dbReference type="ARBA" id="ARBA00022917"/>
    </source>
</evidence>
<feature type="compositionally biased region" description="Polar residues" evidence="7">
    <location>
        <begin position="1237"/>
        <end position="1247"/>
    </location>
</feature>
<dbReference type="CDD" id="cd14692">
    <property type="entry name" value="bZIP_ATF4"/>
    <property type="match status" value="2"/>
</dbReference>
<accession>A0AAF5D132</accession>
<reference evidence="10" key="1">
    <citation type="submission" date="2024-02" db="UniProtKB">
        <authorList>
            <consortium name="WormBaseParasite"/>
        </authorList>
    </citation>
    <scope>IDENTIFICATION</scope>
</reference>
<feature type="compositionally biased region" description="Polar residues" evidence="7">
    <location>
        <begin position="1206"/>
        <end position="1225"/>
    </location>
</feature>
<evidence type="ECO:0000256" key="1">
    <source>
        <dbReference type="ARBA" id="ARBA00022490"/>
    </source>
</evidence>
<dbReference type="AlphaFoldDB" id="A0AAF5D132"/>
<dbReference type="PROSITE" id="PS00036">
    <property type="entry name" value="BZIP_BASIC"/>
    <property type="match status" value="2"/>
</dbReference>
<evidence type="ECO:0000256" key="5">
    <source>
        <dbReference type="ARBA" id="ARBA00033202"/>
    </source>
</evidence>
<dbReference type="SUPFAM" id="SSF57959">
    <property type="entry name" value="Leucine zipper domain"/>
    <property type="match status" value="2"/>
</dbReference>
<keyword evidence="1" id="KW-0963">Cytoplasm</keyword>
<sequence>FCKLTMTLPEIENDEQLQEAFRRRREKLEKIRKVKKIHQYFRDKFNNYIRESYAKTRKDILEGTHPKVVKIMKKCENRRDKSLQKVDALAKLKLDTLKRKHDAEVATIEKRQKEEICAAAQQEIDKLEVEKTSLLNMAKSFGMHDIVTIFDDEKEDSNIHPDLKDVQPSIKSNPNIQVEGRPNNLPYISPSSSHFLTELSGFAHSQSNFFEQEMSLPVLDLLNISENPEGWGPSFGQKYDPMEQFKDLPFQSFNRCEKIGRISDWIGVEKFFQRNRTYGNKDNTASQFDYVHDADENFQLVDSSKPQKPLQQRYRNRNAIQFKKLMSKDIDEKQNTQTSGKHKKSVVKEHMKQFKIWQKRGGNTRTNNARPQNKKFGERGIQKVRQPSVQIQGDWKHIIDIDFPTLQRKKSSYTLYGNGEDIKGYSFGTLYYYDKNFDRLTSKNSVELKRNCGTFISVPTTDDAVIGQLTTEKYGNIFGTDIIIATLMSATRSVYSWDIIIHKFGNIVIFDKRAKIDSLVNPVDQYTVNETHPDPPVFEGSGDNTANELAAEALLVNQNFKRQVLKRTSDTYKFEHEEIPIDDDYDSSAFDCAFKYRKWSLGNSKQGVPLTLVCRTEVNGVASGPSGEPQLLTIKAFNEWDSTVRGHLDWRKSLESQRGCVLATEMRNNSCKLAKWTLQAILAGTDNLKIGYVSRTVPKNNTSHCILGVQNFRPIELAQNISLDLDNCWGILKSVIEMALDQPDGKYLLMKDPVSPTLKFYSLPKGTFETSEDESYSHSIVVYLSQEMVSSPLVILNDDRNRLNYFINDKSKIFYNTNVLQNIDFTSNSGNEIRNINFSQSSDTDSTTMVCSDYSCNEEHCCDPNVTIYHPYLDSNNFQYCNEHHNINNQTDNKCCEIQKWLDSIINEVRSEIAAEKCECSNIQTCIHERVSLANLTQKEIAERKRYQNRKAAAKYRLKKKVNLQMDKFEMDLLNKKNKMLKELAYELESEIKILESFLINNFNFNLETLDGIFLDINFNSIQFKNSKMSAVYDNTLFVQSQVDDVQGLPLVQMNDSQVYLSDSLGGLPPALEESQASLEVFPLVAGDSSAATACGDLSSVRRSINRLTCETWIWPSSTTSACGTLYCTCCGDSNSDLYLNNLYNSTTYHHNSQTSSYYTASTSSQYAASDNGCNPPSQYASSDNGYSSSSQYAFSDNGYNPPSQYASSDNGYCSSSQYTSSENGHPSPLQYEPSDNGYNSSSQYASSENGYTSCTESSLSISPLQYNQFEWIDKLILEARNEIKFEKESTVKKALKRKITSKETLSLSKDAFKFKSSKKHSLLGMSPTEVAQRKKEQNRIAAQRYREKQKAVEQAETEEMTYLKDRNAFLRSESERLEKEIEEIKIKYNTIIIYIFTKEYYIFNFDTILCITQDIINKLCYG</sequence>
<name>A0AAF5D132_STRER</name>
<feature type="coiled-coil region" evidence="6">
    <location>
        <begin position="103"/>
        <end position="137"/>
    </location>
</feature>
<dbReference type="GO" id="GO:0003743">
    <property type="term" value="F:translation initiation factor activity"/>
    <property type="evidence" value="ECO:0007669"/>
    <property type="project" value="UniProtKB-KW"/>
</dbReference>
<dbReference type="Proteomes" id="UP000035681">
    <property type="component" value="Unplaced"/>
</dbReference>
<dbReference type="InterPro" id="IPR046347">
    <property type="entry name" value="bZIP_sf"/>
</dbReference>
<evidence type="ECO:0000256" key="6">
    <source>
        <dbReference type="SAM" id="Coils"/>
    </source>
</evidence>
<dbReference type="GO" id="GO:0003700">
    <property type="term" value="F:DNA-binding transcription factor activity"/>
    <property type="evidence" value="ECO:0007669"/>
    <property type="project" value="InterPro"/>
</dbReference>
<keyword evidence="6" id="KW-0175">Coiled coil</keyword>
<dbReference type="GO" id="GO:0003723">
    <property type="term" value="F:RNA binding"/>
    <property type="evidence" value="ECO:0007669"/>
    <property type="project" value="UniProtKB-KW"/>
</dbReference>
<dbReference type="Pfam" id="PF05091">
    <property type="entry name" value="eIF-3_zeta"/>
    <property type="match status" value="1"/>
</dbReference>
<dbReference type="PROSITE" id="PS50217">
    <property type="entry name" value="BZIP"/>
    <property type="match status" value="1"/>
</dbReference>
<keyword evidence="4" id="KW-0648">Protein biosynthesis</keyword>
<dbReference type="WBParaSite" id="TCONS_00004846.p1">
    <property type="protein sequence ID" value="TCONS_00004846.p1"/>
    <property type="gene ID" value="XLOC_002962"/>
</dbReference>
<dbReference type="Pfam" id="PF07716">
    <property type="entry name" value="bZIP_2"/>
    <property type="match status" value="1"/>
</dbReference>
<evidence type="ECO:0000313" key="9">
    <source>
        <dbReference type="Proteomes" id="UP000035681"/>
    </source>
</evidence>
<evidence type="ECO:0000256" key="2">
    <source>
        <dbReference type="ARBA" id="ARBA00022540"/>
    </source>
</evidence>